<proteinExistence type="predicted"/>
<comment type="caution">
    <text evidence="1">The sequence shown here is derived from an EMBL/GenBank/DDBJ whole genome shotgun (WGS) entry which is preliminary data.</text>
</comment>
<name>A0A7M3SXK4_9FLAO</name>
<dbReference type="EMBL" id="VJVW01000001">
    <property type="protein sequence ID" value="MUP41335.1"/>
    <property type="molecule type" value="Genomic_DNA"/>
</dbReference>
<evidence type="ECO:0000313" key="1">
    <source>
        <dbReference type="EMBL" id="MUP41335.1"/>
    </source>
</evidence>
<dbReference type="AlphaFoldDB" id="A0A7M3SXK4"/>
<dbReference type="OrthoDB" id="9152336at2"/>
<sequence length="371" mass="42757">MKKTDVNIWCLGALLSAITMISCSTEEPLSQNNEVVSQTLENKAIQKGHSFYSKPEQPYIVNEILFDKLLLDASCERTEFSRILSGYFEDLINDPVFDLDLIIYYSDLNRKYATHYRGENYYGKNGEFNQLAEKRMRELTRFWQLEKEIYLNGQHTESLDDLELLTDMIESFDRSVRNRDEAHEKAMALLELNLASPNIPENPYFAMDAFTRSNGLLVIGDGLLQSLIEVGVEEGIAFTAVLSHEWWHQAQFENDDTWDYIDEIPSKTEKNRFSELEADFAAAYFMAHKRGATYNWKRIEQYFTLSFNVGDCLSESDQHHGTPVQRLMAAQSGYDLADEARKKGFVLSPEEVHQAFLDVYETLIQCSGKCI</sequence>
<organism evidence="1 2">
    <name type="scientific">Christiangramia aestuarii</name>
    <dbReference type="NCBI Taxonomy" id="1028746"/>
    <lineage>
        <taxon>Bacteria</taxon>
        <taxon>Pseudomonadati</taxon>
        <taxon>Bacteroidota</taxon>
        <taxon>Flavobacteriia</taxon>
        <taxon>Flavobacteriales</taxon>
        <taxon>Flavobacteriaceae</taxon>
        <taxon>Christiangramia</taxon>
    </lineage>
</organism>
<accession>A0A7M3SXK4</accession>
<dbReference type="RefSeq" id="WP_156273509.1">
    <property type="nucleotide sequence ID" value="NZ_BAABGI010000002.1"/>
</dbReference>
<dbReference type="PROSITE" id="PS51257">
    <property type="entry name" value="PROKAR_LIPOPROTEIN"/>
    <property type="match status" value="1"/>
</dbReference>
<gene>
    <name evidence="1" type="ORF">FLP08_01975</name>
</gene>
<dbReference type="Proteomes" id="UP000460416">
    <property type="component" value="Unassembled WGS sequence"/>
</dbReference>
<protein>
    <submittedName>
        <fullName evidence="1">Uncharacterized protein</fullName>
    </submittedName>
</protein>
<evidence type="ECO:0000313" key="2">
    <source>
        <dbReference type="Proteomes" id="UP000460416"/>
    </source>
</evidence>
<keyword evidence="2" id="KW-1185">Reference proteome</keyword>
<reference evidence="1 2" key="1">
    <citation type="submission" date="2019-07" db="EMBL/GenBank/DDBJ databases">
        <title>Gramella aestuarii sp. nov., isolated from a tidal flat, and emended description of Gramella echinicola.</title>
        <authorList>
            <person name="Liu L."/>
        </authorList>
    </citation>
    <scope>NUCLEOTIDE SEQUENCE [LARGE SCALE GENOMIC DNA]</scope>
    <source>
        <strain evidence="1 2">BS12</strain>
    </source>
</reference>